<keyword evidence="2" id="KW-1185">Reference proteome</keyword>
<sequence>MVSALAALTSTPVWAEPDFSGVWNRYPAYPDTFSGLPDPPELQVVEPPLREPYLTQWRAMQKRRADADAAGTPLPTPSSQCLPEGVPGIMGAHYALQILQNPALKQVTVLGEFMSQIRRIYLDEPLPPIKEINPGYFGRSTGHWVGEALEVETAGVREDVQYADIPHSADMLVRERLHLRPDGILADFVTITDPQYLTRPYTFTFLYKREPKDYRIEEYVCEQVKPGQ</sequence>
<gene>
    <name evidence="1" type="ORF">PQ457_17130</name>
</gene>
<evidence type="ECO:0000313" key="1">
    <source>
        <dbReference type="EMBL" id="WCT79789.1"/>
    </source>
</evidence>
<evidence type="ECO:0000313" key="2">
    <source>
        <dbReference type="Proteomes" id="UP001218231"/>
    </source>
</evidence>
<dbReference type="Proteomes" id="UP001218231">
    <property type="component" value="Plasmid unnamed1"/>
</dbReference>
<reference evidence="1 2" key="1">
    <citation type="submission" date="2023-02" db="EMBL/GenBank/DDBJ databases">
        <title>Genome sequence of Novosphingobium humi KACC 19094.</title>
        <authorList>
            <person name="Kim S."/>
            <person name="Heo J."/>
            <person name="Kwon S.-W."/>
        </authorList>
    </citation>
    <scope>NUCLEOTIDE SEQUENCE [LARGE SCALE GENOMIC DNA]</scope>
    <source>
        <strain evidence="1 2">KACC 19094</strain>
        <plasmid evidence="1 2">unnamed1</plasmid>
    </source>
</reference>
<geneLocation type="plasmid" evidence="1 2">
    <name>unnamed1</name>
</geneLocation>
<keyword evidence="1" id="KW-0614">Plasmid</keyword>
<dbReference type="EMBL" id="CP117418">
    <property type="protein sequence ID" value="WCT79789.1"/>
    <property type="molecule type" value="Genomic_DNA"/>
</dbReference>
<name>A0ABY7U2R2_9SPHN</name>
<proteinExistence type="predicted"/>
<dbReference type="RefSeq" id="WP_273620060.1">
    <property type="nucleotide sequence ID" value="NZ_CP103869.1"/>
</dbReference>
<protein>
    <submittedName>
        <fullName evidence="1">Uncharacterized protein</fullName>
    </submittedName>
</protein>
<organism evidence="1 2">
    <name type="scientific">Novosphingobium humi</name>
    <dbReference type="NCBI Taxonomy" id="2282397"/>
    <lineage>
        <taxon>Bacteria</taxon>
        <taxon>Pseudomonadati</taxon>
        <taxon>Pseudomonadota</taxon>
        <taxon>Alphaproteobacteria</taxon>
        <taxon>Sphingomonadales</taxon>
        <taxon>Sphingomonadaceae</taxon>
        <taxon>Novosphingobium</taxon>
    </lineage>
</organism>
<accession>A0ABY7U2R2</accession>